<organism evidence="5 6">
    <name type="scientific">Caenorhabditis japonica</name>
    <dbReference type="NCBI Taxonomy" id="281687"/>
    <lineage>
        <taxon>Eukaryota</taxon>
        <taxon>Metazoa</taxon>
        <taxon>Ecdysozoa</taxon>
        <taxon>Nematoda</taxon>
        <taxon>Chromadorea</taxon>
        <taxon>Rhabditida</taxon>
        <taxon>Rhabditina</taxon>
        <taxon>Rhabditomorpha</taxon>
        <taxon>Rhabditoidea</taxon>
        <taxon>Rhabditidae</taxon>
        <taxon>Peloderinae</taxon>
        <taxon>Caenorhabditis</taxon>
    </lineage>
</organism>
<evidence type="ECO:0000256" key="1">
    <source>
        <dbReference type="PROSITE-ProRule" id="PRU00267"/>
    </source>
</evidence>
<dbReference type="PANTHER" id="PTHR46232:SF1">
    <property type="entry name" value="SWI_SNF-RELATED MATRIX-ASSOCIATED ACTIN-DEPENDENT REGULATOR OF CHROMATIN SUBFAMILY E MEMBER 1"/>
    <property type="match status" value="1"/>
</dbReference>
<feature type="compositionally biased region" description="Low complexity" evidence="3">
    <location>
        <begin position="325"/>
        <end position="347"/>
    </location>
</feature>
<sequence>MSNFRHPQATPARNFMDAQMRGSKAPERPLQPYMRFSRKMWARVRVENPEAQIWDIGKIIGRMWAETSDSERSHFQMEYEMEKADYDKQMKNFQNSGMSNLIMSKGRAKGSEKVSRSRMDAGGVVIQPVDEEDGANEMSTRRLAGVRYERNNRLISDLFSPSIVTDTRTVVPYHRMEMLKRQAASLGAHQSKLEEELSKLERAHDERKSLIEKASDEFQEQLKKVVNEKPVVHEEKFDETVKEWEVKLAAAYEEYKKKQAEAASETANSAPLLRDLVMEETPKEASEKQSSATSAEPAVQEAPSPTKNEPNSTEEPMEGVEEKAPANPAEEAVPTAEAPAPTAPENA</sequence>
<dbReference type="CDD" id="cd21983">
    <property type="entry name" value="HMG-box_SMARCE1"/>
    <property type="match status" value="1"/>
</dbReference>
<evidence type="ECO:0000259" key="4">
    <source>
        <dbReference type="PROSITE" id="PS50118"/>
    </source>
</evidence>
<feature type="region of interest" description="Disordered" evidence="3">
    <location>
        <begin position="259"/>
        <end position="347"/>
    </location>
</feature>
<name>A0A8R1HXL2_CAEJA</name>
<feature type="region of interest" description="Disordered" evidence="3">
    <location>
        <begin position="1"/>
        <end position="28"/>
    </location>
</feature>
<keyword evidence="6" id="KW-1185">Reference proteome</keyword>
<proteinExistence type="predicted"/>
<dbReference type="SMART" id="SM00398">
    <property type="entry name" value="HMG"/>
    <property type="match status" value="1"/>
</dbReference>
<evidence type="ECO:0000256" key="3">
    <source>
        <dbReference type="SAM" id="MobiDB-lite"/>
    </source>
</evidence>
<protein>
    <submittedName>
        <fullName evidence="5">HMG box domain-containing protein</fullName>
    </submittedName>
</protein>
<dbReference type="PROSITE" id="PS50118">
    <property type="entry name" value="HMG_BOX_2"/>
    <property type="match status" value="1"/>
</dbReference>
<dbReference type="GO" id="GO:0016922">
    <property type="term" value="F:nuclear receptor binding"/>
    <property type="evidence" value="ECO:0007669"/>
    <property type="project" value="TreeGrafter"/>
</dbReference>
<evidence type="ECO:0000313" key="6">
    <source>
        <dbReference type="Proteomes" id="UP000005237"/>
    </source>
</evidence>
<feature type="DNA-binding region" description="HMG box" evidence="1">
    <location>
        <begin position="26"/>
        <end position="94"/>
    </location>
</feature>
<feature type="domain" description="HMG box" evidence="4">
    <location>
        <begin position="26"/>
        <end position="94"/>
    </location>
</feature>
<keyword evidence="1" id="KW-0238">DNA-binding</keyword>
<dbReference type="GO" id="GO:0045892">
    <property type="term" value="P:negative regulation of DNA-templated transcription"/>
    <property type="evidence" value="ECO:0007669"/>
    <property type="project" value="TreeGrafter"/>
</dbReference>
<dbReference type="Proteomes" id="UP000005237">
    <property type="component" value="Unassembled WGS sequence"/>
</dbReference>
<keyword evidence="1" id="KW-0539">Nucleus</keyword>
<dbReference type="GO" id="GO:0031492">
    <property type="term" value="F:nucleosomal DNA binding"/>
    <property type="evidence" value="ECO:0007669"/>
    <property type="project" value="TreeGrafter"/>
</dbReference>
<keyword evidence="2" id="KW-0175">Coiled coil</keyword>
<evidence type="ECO:0000313" key="5">
    <source>
        <dbReference type="EnsemblMetazoa" id="CJA12494.1"/>
    </source>
</evidence>
<dbReference type="Gene3D" id="1.10.30.10">
    <property type="entry name" value="High mobility group box domain"/>
    <property type="match status" value="1"/>
</dbReference>
<feature type="compositionally biased region" description="Basic and acidic residues" evidence="3">
    <location>
        <begin position="276"/>
        <end position="287"/>
    </location>
</feature>
<dbReference type="EnsemblMetazoa" id="CJA12494.1">
    <property type="protein sequence ID" value="CJA12494.1"/>
    <property type="gene ID" value="WBGene00131698"/>
</dbReference>
<dbReference type="GO" id="GO:0016514">
    <property type="term" value="C:SWI/SNF complex"/>
    <property type="evidence" value="ECO:0007669"/>
    <property type="project" value="TreeGrafter"/>
</dbReference>
<dbReference type="FunFam" id="1.10.30.10:FF:000056">
    <property type="entry name" value="Brahma-associated protein 111kD"/>
    <property type="match status" value="1"/>
</dbReference>
<accession>A0A8R1HXL2</accession>
<dbReference type="PANTHER" id="PTHR46232">
    <property type="entry name" value="SMARCE1 REGULATOR OF CHROMATIN"/>
    <property type="match status" value="1"/>
</dbReference>
<feature type="coiled-coil region" evidence="2">
    <location>
        <begin position="176"/>
        <end position="217"/>
    </location>
</feature>
<dbReference type="InterPro" id="IPR036910">
    <property type="entry name" value="HMG_box_dom_sf"/>
</dbReference>
<reference evidence="5" key="2">
    <citation type="submission" date="2022-06" db="UniProtKB">
        <authorList>
            <consortium name="EnsemblMetazoa"/>
        </authorList>
    </citation>
    <scope>IDENTIFICATION</scope>
    <source>
        <strain evidence="5">DF5081</strain>
    </source>
</reference>
<dbReference type="InterPro" id="IPR009071">
    <property type="entry name" value="HMG_box_dom"/>
</dbReference>
<dbReference type="SUPFAM" id="SSF47095">
    <property type="entry name" value="HMG-box"/>
    <property type="match status" value="1"/>
</dbReference>
<feature type="compositionally biased region" description="Polar residues" evidence="3">
    <location>
        <begin position="303"/>
        <end position="314"/>
    </location>
</feature>
<dbReference type="Pfam" id="PF00505">
    <property type="entry name" value="HMG_box"/>
    <property type="match status" value="1"/>
</dbReference>
<evidence type="ECO:0000256" key="2">
    <source>
        <dbReference type="SAM" id="Coils"/>
    </source>
</evidence>
<reference evidence="6" key="1">
    <citation type="submission" date="2010-08" db="EMBL/GenBank/DDBJ databases">
        <authorList>
            <consortium name="Caenorhabditis japonica Sequencing Consortium"/>
            <person name="Wilson R.K."/>
        </authorList>
    </citation>
    <scope>NUCLEOTIDE SEQUENCE [LARGE SCALE GENOMIC DNA]</scope>
    <source>
        <strain evidence="6">DF5081</strain>
    </source>
</reference>
<dbReference type="AlphaFoldDB" id="A0A8R1HXL2"/>